<evidence type="ECO:0008006" key="5">
    <source>
        <dbReference type="Google" id="ProtNLM"/>
    </source>
</evidence>
<dbReference type="AlphaFoldDB" id="A0A542E657"/>
<organism evidence="3 4">
    <name type="scientific">Lapillicoccus jejuensis</name>
    <dbReference type="NCBI Taxonomy" id="402171"/>
    <lineage>
        <taxon>Bacteria</taxon>
        <taxon>Bacillati</taxon>
        <taxon>Actinomycetota</taxon>
        <taxon>Actinomycetes</taxon>
        <taxon>Micrococcales</taxon>
        <taxon>Intrasporangiaceae</taxon>
        <taxon>Lapillicoccus</taxon>
    </lineage>
</organism>
<evidence type="ECO:0000256" key="2">
    <source>
        <dbReference type="SAM" id="SignalP"/>
    </source>
</evidence>
<dbReference type="Gene3D" id="2.10.10.20">
    <property type="entry name" value="Carbohydrate-binding module superfamily 5/12"/>
    <property type="match status" value="1"/>
</dbReference>
<evidence type="ECO:0000256" key="1">
    <source>
        <dbReference type="SAM" id="MobiDB-lite"/>
    </source>
</evidence>
<name>A0A542E657_9MICO</name>
<feature type="chain" id="PRO_5021973361" description="Collagen triple helix repeat protein" evidence="2">
    <location>
        <begin position="33"/>
        <end position="288"/>
    </location>
</feature>
<comment type="caution">
    <text evidence="3">The sequence shown here is derived from an EMBL/GenBank/DDBJ whole genome shotgun (WGS) entry which is preliminary data.</text>
</comment>
<gene>
    <name evidence="3" type="ORF">FB458_3976</name>
</gene>
<accession>A0A542E657</accession>
<evidence type="ECO:0000313" key="4">
    <source>
        <dbReference type="Proteomes" id="UP000317893"/>
    </source>
</evidence>
<feature type="region of interest" description="Disordered" evidence="1">
    <location>
        <begin position="130"/>
        <end position="162"/>
    </location>
</feature>
<proteinExistence type="predicted"/>
<keyword evidence="2" id="KW-0732">Signal</keyword>
<reference evidence="3 4" key="1">
    <citation type="submission" date="2019-06" db="EMBL/GenBank/DDBJ databases">
        <title>Sequencing the genomes of 1000 actinobacteria strains.</title>
        <authorList>
            <person name="Klenk H.-P."/>
        </authorList>
    </citation>
    <scope>NUCLEOTIDE SEQUENCE [LARGE SCALE GENOMIC DNA]</scope>
    <source>
        <strain evidence="3 4">DSM 18607</strain>
    </source>
</reference>
<protein>
    <recommendedName>
        <fullName evidence="5">Collagen triple helix repeat protein</fullName>
    </recommendedName>
</protein>
<feature type="signal peptide" evidence="2">
    <location>
        <begin position="1"/>
        <end position="32"/>
    </location>
</feature>
<dbReference type="Proteomes" id="UP000317893">
    <property type="component" value="Unassembled WGS sequence"/>
</dbReference>
<keyword evidence="4" id="KW-1185">Reference proteome</keyword>
<sequence>MSLPSSLRSGRALGMVAAGAVAVSCVATGAFASVPNSATGVISACYKSAAPRTLQVIDQQAGETCPSGTTPLAWNGRGLSFRGTWSTTTSYRVDDAVTKGGSTYVALLPNTGVPVTNTANWAVLAAKGATGPQGPAGATGATGATGASGPQGPQGPAGPTSAGKFVDLTTFSTSTGSTWQTVGSTTYTVPAGANLVARFAAESFCTGASWCSVRITVDGVEMQGGSGTGAAFDDADASSTWEAHSIDRYAPGLTAGTHTVQVEAQVVGPGSSPTFRLDDDTLVLQTIG</sequence>
<feature type="compositionally biased region" description="Low complexity" evidence="1">
    <location>
        <begin position="130"/>
        <end position="151"/>
    </location>
</feature>
<evidence type="ECO:0000313" key="3">
    <source>
        <dbReference type="EMBL" id="TQJ10835.1"/>
    </source>
</evidence>
<dbReference type="RefSeq" id="WP_170185765.1">
    <property type="nucleotide sequence ID" value="NZ_BAAAPR010000010.1"/>
</dbReference>
<dbReference type="EMBL" id="VFMN01000001">
    <property type="protein sequence ID" value="TQJ10835.1"/>
    <property type="molecule type" value="Genomic_DNA"/>
</dbReference>